<feature type="compositionally biased region" description="Low complexity" evidence="1">
    <location>
        <begin position="23"/>
        <end position="32"/>
    </location>
</feature>
<evidence type="ECO:0000256" key="1">
    <source>
        <dbReference type="SAM" id="MobiDB-lite"/>
    </source>
</evidence>
<name>A0A1Q9D684_SYMMI</name>
<gene>
    <name evidence="2" type="ORF">AK812_SmicGene27734</name>
</gene>
<organism evidence="2 3">
    <name type="scientific">Symbiodinium microadriaticum</name>
    <name type="common">Dinoflagellate</name>
    <name type="synonym">Zooxanthella microadriatica</name>
    <dbReference type="NCBI Taxonomy" id="2951"/>
    <lineage>
        <taxon>Eukaryota</taxon>
        <taxon>Sar</taxon>
        <taxon>Alveolata</taxon>
        <taxon>Dinophyceae</taxon>
        <taxon>Suessiales</taxon>
        <taxon>Symbiodiniaceae</taxon>
        <taxon>Symbiodinium</taxon>
    </lineage>
</organism>
<comment type="caution">
    <text evidence="2">The sequence shown here is derived from an EMBL/GenBank/DDBJ whole genome shotgun (WGS) entry which is preliminary data.</text>
</comment>
<feature type="region of interest" description="Disordered" evidence="1">
    <location>
        <begin position="23"/>
        <end position="53"/>
    </location>
</feature>
<feature type="compositionally biased region" description="Basic residues" evidence="1">
    <location>
        <begin position="115"/>
        <end position="124"/>
    </location>
</feature>
<proteinExistence type="predicted"/>
<feature type="region of interest" description="Disordered" evidence="1">
    <location>
        <begin position="115"/>
        <end position="220"/>
    </location>
</feature>
<keyword evidence="3" id="KW-1185">Reference proteome</keyword>
<accession>A0A1Q9D684</accession>
<sequence length="963" mass="105847">MSGIAVSGSVTFKDGTAFLQISPKASSSATPPSDIPVSPGTIPTPWPSSTSRSDELILEKIRDGSVNVHPSRLPASSTDVRIMCNNIQRRLGLSIGVDGGWNPRADASLLHVLQKKKRDNKRKALALEDTPHKMLAIEDTPEANRPVDVPAPDGTHANDSNDHIDNDIPAQVHAPEADAVAKQQPVQDKDQGNHNDSESEDSSSNSSSSESDSVPNVNTSAWPRDFHDAYQRGLFMLDAGFAEKNTRRASIKAFCGNITTRNILALLSTCLRSRCLALLPTTVGGSFVPTNAPNATTASRLSLLLSKSSSTVLAVPAPGGDGPKSIMVLFDAHVSIVECGRACTIGDLVARGFLADLPEQIRFRNPLPEATKVEIMVANLGDGLVDVVKIVQQPYVEDRALRQSSGQTWSTDDDNLAEGIKFINKNAPECDIADLKSFVTVDEDGTCQGRYNDSRLARNQMRAIASNDIVQAEPRVDPACATTISPDAFLDLIEPLFNHDHMKDKLAVMKSASFFVFSDSRLFIRLPSEKHDAIIHRVVVDDVHKDLLASKDMPFFNNYKSGIVTYGPDYEQEVRQEQEMIDASMARLSSFGRVHDYISHVNGEIQKWLTPVRHLPASPESSDHEEPSRADFGLPPVFHPIGTTNRPFRLGTFLYPGADKKRRLRDATNQDGDVDTAAAADAEELSADDEVSDCYLVQCPPGASVATKLSGVSIKDILNADNKSIVDMLTEDKIIPDWTGAQCPRCTSGKLSGLVQQRPGAWKYRCNRKHCQAYLNPHHLHPLFVDADGSGSSDLQTQSAMLLLKLTGAPTADFSKILHVNHKAVEDLDGKLDDVRRRFVEFKQKTMKLGDGHSWMDVEGDEATFTKTNEAEVAGDKSKPIRWEQWLGFVERGRPDSLILERLNPPRTYKRAPGPGAIRRVEWKPLAMKHLRNRRVVFHTDSAKSYKLRVDISSTPSFQEEDC</sequence>
<dbReference type="Proteomes" id="UP000186817">
    <property type="component" value="Unassembled WGS sequence"/>
</dbReference>
<feature type="compositionally biased region" description="Basic and acidic residues" evidence="1">
    <location>
        <begin position="125"/>
        <end position="136"/>
    </location>
</feature>
<protein>
    <submittedName>
        <fullName evidence="2">Uncharacterized protein</fullName>
    </submittedName>
</protein>
<dbReference type="OrthoDB" id="421786at2759"/>
<dbReference type="EMBL" id="LSRX01000699">
    <property type="protein sequence ID" value="OLP90690.1"/>
    <property type="molecule type" value="Genomic_DNA"/>
</dbReference>
<evidence type="ECO:0000313" key="3">
    <source>
        <dbReference type="Proteomes" id="UP000186817"/>
    </source>
</evidence>
<reference evidence="2 3" key="1">
    <citation type="submission" date="2016-02" db="EMBL/GenBank/DDBJ databases">
        <title>Genome analysis of coral dinoflagellate symbionts highlights evolutionary adaptations to a symbiotic lifestyle.</title>
        <authorList>
            <person name="Aranda M."/>
            <person name="Li Y."/>
            <person name="Liew Y.J."/>
            <person name="Baumgarten S."/>
            <person name="Simakov O."/>
            <person name="Wilson M."/>
            <person name="Piel J."/>
            <person name="Ashoor H."/>
            <person name="Bougouffa S."/>
            <person name="Bajic V.B."/>
            <person name="Ryu T."/>
            <person name="Ravasi T."/>
            <person name="Bayer T."/>
            <person name="Micklem G."/>
            <person name="Kim H."/>
            <person name="Bhak J."/>
            <person name="Lajeunesse T.C."/>
            <person name="Voolstra C.R."/>
        </authorList>
    </citation>
    <scope>NUCLEOTIDE SEQUENCE [LARGE SCALE GENOMIC DNA]</scope>
    <source>
        <strain evidence="2 3">CCMP2467</strain>
    </source>
</reference>
<feature type="compositionally biased region" description="Low complexity" evidence="1">
    <location>
        <begin position="202"/>
        <end position="213"/>
    </location>
</feature>
<evidence type="ECO:0000313" key="2">
    <source>
        <dbReference type="EMBL" id="OLP90690.1"/>
    </source>
</evidence>
<feature type="compositionally biased region" description="Basic and acidic residues" evidence="1">
    <location>
        <begin position="187"/>
        <end position="197"/>
    </location>
</feature>
<dbReference type="AlphaFoldDB" id="A0A1Q9D684"/>